<evidence type="ECO:0000256" key="6">
    <source>
        <dbReference type="ARBA" id="ARBA00022676"/>
    </source>
</evidence>
<keyword evidence="5" id="KW-0169">Cobalamin biosynthesis</keyword>
<keyword evidence="7 10" id="KW-0808">Transferase</keyword>
<evidence type="ECO:0000256" key="7">
    <source>
        <dbReference type="ARBA" id="ARBA00022679"/>
    </source>
</evidence>
<dbReference type="CDD" id="cd02439">
    <property type="entry name" value="DMB-PRT_CobT"/>
    <property type="match status" value="1"/>
</dbReference>
<dbReference type="SUPFAM" id="SSF52733">
    <property type="entry name" value="Nicotinate mononucleotide:5,6-dimethylbenzimidazole phosphoribosyltransferase (CobT)"/>
    <property type="match status" value="1"/>
</dbReference>
<dbReference type="Gene3D" id="1.10.1610.10">
    <property type="match status" value="1"/>
</dbReference>
<dbReference type="EMBL" id="CP021416">
    <property type="protein sequence ID" value="ARU48767.1"/>
    <property type="molecule type" value="Genomic_DNA"/>
</dbReference>
<accession>A0A6G9VY58</accession>
<evidence type="ECO:0000256" key="9">
    <source>
        <dbReference type="NCBIfam" id="TIGR03160"/>
    </source>
</evidence>
<accession>A0A290HDM3</accession>
<evidence type="ECO:0000256" key="1">
    <source>
        <dbReference type="ARBA" id="ARBA00005049"/>
    </source>
</evidence>
<dbReference type="NCBIfam" id="NF000996">
    <property type="entry name" value="PRK00105.1"/>
    <property type="match status" value="1"/>
</dbReference>
<organism evidence="10 13">
    <name type="scientific">Sulfurospirillum diekertiae</name>
    <dbReference type="NCBI Taxonomy" id="1854492"/>
    <lineage>
        <taxon>Bacteria</taxon>
        <taxon>Pseudomonadati</taxon>
        <taxon>Campylobacterota</taxon>
        <taxon>Epsilonproteobacteria</taxon>
        <taxon>Campylobacterales</taxon>
        <taxon>Sulfurospirillaceae</taxon>
        <taxon>Sulfurospirillum</taxon>
    </lineage>
</organism>
<dbReference type="EMBL" id="CP023275">
    <property type="protein sequence ID" value="ATB69633.1"/>
    <property type="molecule type" value="Genomic_DNA"/>
</dbReference>
<comment type="catalytic activity">
    <reaction evidence="8">
        <text>5,6-dimethylbenzimidazole + nicotinate beta-D-ribonucleotide = alpha-ribazole 5'-phosphate + nicotinate + H(+)</text>
        <dbReference type="Rhea" id="RHEA:11196"/>
        <dbReference type="ChEBI" id="CHEBI:15378"/>
        <dbReference type="ChEBI" id="CHEBI:15890"/>
        <dbReference type="ChEBI" id="CHEBI:32544"/>
        <dbReference type="ChEBI" id="CHEBI:57502"/>
        <dbReference type="ChEBI" id="CHEBI:57918"/>
        <dbReference type="EC" id="2.4.2.21"/>
    </reaction>
</comment>
<evidence type="ECO:0000256" key="4">
    <source>
        <dbReference type="ARBA" id="ARBA00015486"/>
    </source>
</evidence>
<evidence type="ECO:0000313" key="15">
    <source>
        <dbReference type="Proteomes" id="UP000502831"/>
    </source>
</evidence>
<evidence type="ECO:0000313" key="10">
    <source>
        <dbReference type="EMBL" id="ARU48767.1"/>
    </source>
</evidence>
<evidence type="ECO:0000256" key="8">
    <source>
        <dbReference type="ARBA" id="ARBA00047340"/>
    </source>
</evidence>
<dbReference type="NCBIfam" id="TIGR03160">
    <property type="entry name" value="cobT_DBIPRT"/>
    <property type="match status" value="1"/>
</dbReference>
<dbReference type="FunFam" id="3.40.50.10210:FF:000001">
    <property type="entry name" value="Nicotinate-nucleotide--dimethylbenzimidazole phosphoribosyltransferase"/>
    <property type="match status" value="1"/>
</dbReference>
<dbReference type="InterPro" id="IPR017846">
    <property type="entry name" value="Nict_dMeBzImd_PRibTrfase_bact"/>
</dbReference>
<comment type="similarity">
    <text evidence="2">Belongs to the CobT family.</text>
</comment>
<evidence type="ECO:0000313" key="12">
    <source>
        <dbReference type="EMBL" id="QIR77250.1"/>
    </source>
</evidence>
<dbReference type="GO" id="GO:0009236">
    <property type="term" value="P:cobalamin biosynthetic process"/>
    <property type="evidence" value="ECO:0007669"/>
    <property type="project" value="UniProtKB-UniRule"/>
</dbReference>
<sequence length="343" mass="37135">MHLLEETLLAITGVNEENQKNQKEYIATLLKTPDGLGKLEKMNIQLSGIEKEYRVKKKAVVVMAADNGVEEEGVSASKRVITQYVVEAMVAGEASISSLCKSLGSELFVIDLGIDSTRVFKGAITHKIMPTGTYNIRKGPAMSREQAIEAIEVGIDIVRELVEKDYNLFAVGEMGIGNTTTSSACLKALTNLPLVELVGYGSGIDERTLGLKIAVVEDAVRINKPDVNDPIDIIQKLGGLDIAAMTGVYLGAARYKVPIVLDGLISGVSALLAYRMNAHARDYMIPSHISEEPGAKWIMEALCFNPMLHMNMKLGEGSGAVLVFPLVEAASNLTRDIRVYPEV</sequence>
<reference evidence="11" key="6">
    <citation type="journal article" date="2020" name="MicrobiologyOpen">
        <title>Tetrachloroethene respiration in Sulfurospirillum species is regulated by a two-component system as unraveled by comparative genomics, transcriptomics, and regulator binding studies.</title>
        <authorList>
            <person name="Esken J."/>
            <person name="Goris T."/>
            <person name="Gadkari J."/>
            <person name="Bischler T."/>
            <person name="Forstner K.U."/>
            <person name="Sharma C.M."/>
            <person name="Diekert G."/>
            <person name="Schubert T."/>
        </authorList>
    </citation>
    <scope>NUCLEOTIDE SEQUENCE</scope>
    <source>
        <strain evidence="11">JPD-1</strain>
    </source>
</reference>
<keyword evidence="6 10" id="KW-0328">Glycosyltransferase</keyword>
<dbReference type="KEGG" id="suls:Sdiek1_1604"/>
<accession>A0A1Y0HKW8</accession>
<dbReference type="AlphaFoldDB" id="A0A1Y0HKW8"/>
<dbReference type="InterPro" id="IPR003200">
    <property type="entry name" value="Nict_dMeBzImd_PRibTrfase"/>
</dbReference>
<dbReference type="InterPro" id="IPR023195">
    <property type="entry name" value="Nict_dMeBzImd_PRibTrfase_N"/>
</dbReference>
<dbReference type="Proteomes" id="UP000217349">
    <property type="component" value="Chromosome"/>
</dbReference>
<evidence type="ECO:0000256" key="5">
    <source>
        <dbReference type="ARBA" id="ARBA00022573"/>
    </source>
</evidence>
<evidence type="ECO:0000313" key="13">
    <source>
        <dbReference type="Proteomes" id="UP000196005"/>
    </source>
</evidence>
<dbReference type="Pfam" id="PF02277">
    <property type="entry name" value="DBI_PRT"/>
    <property type="match status" value="1"/>
</dbReference>
<proteinExistence type="inferred from homology"/>
<reference evidence="14" key="3">
    <citation type="submission" date="2017-09" db="EMBL/GenBank/DDBJ databases">
        <title>The complete genome of Sulfurospirillum sp. JPD-1.</title>
        <authorList>
            <person name="Goris T."/>
        </authorList>
    </citation>
    <scope>NUCLEOTIDE SEQUENCE [LARGE SCALE GENOMIC DNA]</scope>
    <source>
        <strain evidence="14">JPD-1</strain>
    </source>
</reference>
<dbReference type="GO" id="GO:0008939">
    <property type="term" value="F:nicotinate-nucleotide-dimethylbenzimidazole phosphoribosyltransferase activity"/>
    <property type="evidence" value="ECO:0007669"/>
    <property type="project" value="UniProtKB-UniRule"/>
</dbReference>
<evidence type="ECO:0000256" key="3">
    <source>
        <dbReference type="ARBA" id="ARBA00011991"/>
    </source>
</evidence>
<dbReference type="InterPro" id="IPR036087">
    <property type="entry name" value="Nict_dMeBzImd_PRibTrfase_sf"/>
</dbReference>
<reference evidence="12" key="7">
    <citation type="submission" date="2020-08" db="EMBL/GenBank/DDBJ databases">
        <authorList>
            <person name="Yang Y."/>
            <person name="Huo L."/>
            <person name="Yan J."/>
        </authorList>
    </citation>
    <scope>NUCLEOTIDE SEQUENCE</scope>
    <source>
        <strain evidence="12">ACSDCE</strain>
    </source>
</reference>
<evidence type="ECO:0000313" key="14">
    <source>
        <dbReference type="Proteomes" id="UP000217349"/>
    </source>
</evidence>
<dbReference type="EC" id="2.4.2.21" evidence="3 9"/>
<dbReference type="Proteomes" id="UP000196005">
    <property type="component" value="Chromosome"/>
</dbReference>
<dbReference type="Proteomes" id="UP000502831">
    <property type="component" value="Chromosome"/>
</dbReference>
<dbReference type="OrthoDB" id="9781491at2"/>
<dbReference type="EMBL" id="CP039734">
    <property type="protein sequence ID" value="QIR77250.1"/>
    <property type="molecule type" value="Genomic_DNA"/>
</dbReference>
<comment type="pathway">
    <text evidence="1">Nucleoside biosynthesis; alpha-ribazole biosynthesis; alpha-ribazole from 5,6-dimethylbenzimidazole: step 1/2.</text>
</comment>
<evidence type="ECO:0000313" key="11">
    <source>
        <dbReference type="EMBL" id="ATB69633.1"/>
    </source>
</evidence>
<dbReference type="PANTHER" id="PTHR43463">
    <property type="entry name" value="NICOTINATE-NUCLEOTIDE--DIMETHYLBENZIMIDAZOLE PHOSPHORIBOSYLTRANSFERASE"/>
    <property type="match status" value="1"/>
</dbReference>
<reference evidence="12 15" key="1">
    <citation type="journal article" date="2017" name="Environ. Sci. Technol.">
        <title>Organohalide Respiration with Chlorinated Ethenes under Low pH Conditions.</title>
        <authorList>
            <person name="Yang Y."/>
            <person name="Capiro N.L."/>
            <person name="Marcet T.F."/>
            <person name="Yan J."/>
            <person name="Pennell K.D."/>
            <person name="Loffler F.E."/>
        </authorList>
    </citation>
    <scope>NUCLEOTIDE SEQUENCE [LARGE SCALE GENOMIC DNA]</scope>
    <source>
        <strain evidence="12 15">ACSDCE</strain>
    </source>
</reference>
<protein>
    <recommendedName>
        <fullName evidence="4 9">Nicotinate-nucleotide--dimethylbenzimidazole phosphoribosyltransferase</fullName>
        <ecNumber evidence="3 9">2.4.2.21</ecNumber>
    </recommendedName>
</protein>
<gene>
    <name evidence="12" type="primary">cobT</name>
    <name evidence="12" type="ORF">FA584_00115</name>
    <name evidence="10" type="ORF">Sdiek1_1604</name>
    <name evidence="11" type="ORF">SJPD1_1524</name>
</gene>
<keyword evidence="13" id="KW-1185">Reference proteome</keyword>
<reference evidence="10" key="5">
    <citation type="journal article" date="2018" name="FEMS Microbiol. Ecol.">
        <title>Coexistence of two distinct Sulfurospirillum populations respiring tetrachloroethene-genomic and kinetic considerations. .</title>
        <authorList>
            <person name="Buttet G.F."/>
            <person name="Murray A.M."/>
            <person name="Goris T."/>
            <person name="Burion M."/>
            <person name="Jin B."/>
            <person name="Rolle M."/>
            <person name="Holliger C."/>
            <person name="Maillard J."/>
        </authorList>
    </citation>
    <scope>NUCLEOTIDE SEQUENCE</scope>
    <source>
        <strain evidence="10">SL2-1</strain>
    </source>
</reference>
<name>A0A1Y0HKW8_9BACT</name>
<reference evidence="11" key="4">
    <citation type="submission" date="2017-09" db="EMBL/GenBank/DDBJ databases">
        <authorList>
            <person name="Goris T."/>
        </authorList>
    </citation>
    <scope>NUCLEOTIDE SEQUENCE</scope>
    <source>
        <strain evidence="11">JPD-1</strain>
    </source>
</reference>
<dbReference type="UniPathway" id="UPA00061">
    <property type="reaction ID" value="UER00516"/>
</dbReference>
<evidence type="ECO:0000256" key="2">
    <source>
        <dbReference type="ARBA" id="ARBA00007110"/>
    </source>
</evidence>
<reference evidence="13" key="2">
    <citation type="submission" date="2017-05" db="EMBL/GenBank/DDBJ databases">
        <title>Dechlorination kinetics govern the competition between two new strains of the genus Sulfurospirillum.</title>
        <authorList>
            <person name="Buttet G.F."/>
            <person name="Murray A.M."/>
            <person name="Goris T."/>
            <person name="Burion M."/>
            <person name="Lin B."/>
            <person name="Rolle M."/>
            <person name="Maillard J."/>
        </authorList>
    </citation>
    <scope>NUCLEOTIDE SEQUENCE [LARGE SCALE GENOMIC DNA]</scope>
    <source>
        <strain evidence="13">SL2-1</strain>
    </source>
</reference>
<dbReference type="PANTHER" id="PTHR43463:SF1">
    <property type="entry name" value="NICOTINATE-NUCLEOTIDE--DIMETHYLBENZIMIDAZOLE PHOSPHORIBOSYLTRANSFERASE"/>
    <property type="match status" value="1"/>
</dbReference>
<dbReference type="Gene3D" id="3.40.50.10210">
    <property type="match status" value="1"/>
</dbReference>
<dbReference type="KEGG" id="sulj:SJPD1_1524"/>